<proteinExistence type="predicted"/>
<dbReference type="Proteomes" id="UP000054928">
    <property type="component" value="Unassembled WGS sequence"/>
</dbReference>
<dbReference type="EMBL" id="CCYD01000553">
    <property type="protein sequence ID" value="CEG41591.1"/>
    <property type="molecule type" value="Genomic_DNA"/>
</dbReference>
<evidence type="ECO:0000256" key="1">
    <source>
        <dbReference type="SAM" id="MobiDB-lite"/>
    </source>
</evidence>
<feature type="region of interest" description="Disordered" evidence="1">
    <location>
        <begin position="33"/>
        <end position="66"/>
    </location>
</feature>
<name>A0A0P1AKF5_PLAHL</name>
<dbReference type="AlphaFoldDB" id="A0A0P1AKF5"/>
<keyword evidence="3" id="KW-1185">Reference proteome</keyword>
<sequence length="66" mass="7644">MHGEMVQKEVISASSEPKALKLETSALFLKEGIPSKQPIIERTSKQEKIRRNRQSRQNRKKVNAKR</sequence>
<dbReference type="GeneID" id="36409596"/>
<dbReference type="RefSeq" id="XP_024577960.1">
    <property type="nucleotide sequence ID" value="XM_024727377.2"/>
</dbReference>
<protein>
    <submittedName>
        <fullName evidence="2">Uncharacterized protein</fullName>
    </submittedName>
</protein>
<feature type="compositionally biased region" description="Basic residues" evidence="1">
    <location>
        <begin position="50"/>
        <end position="66"/>
    </location>
</feature>
<organism evidence="2 3">
    <name type="scientific">Plasmopara halstedii</name>
    <name type="common">Downy mildew of sunflower</name>
    <dbReference type="NCBI Taxonomy" id="4781"/>
    <lineage>
        <taxon>Eukaryota</taxon>
        <taxon>Sar</taxon>
        <taxon>Stramenopiles</taxon>
        <taxon>Oomycota</taxon>
        <taxon>Peronosporomycetes</taxon>
        <taxon>Peronosporales</taxon>
        <taxon>Peronosporaceae</taxon>
        <taxon>Plasmopara</taxon>
    </lineage>
</organism>
<reference evidence="3" key="1">
    <citation type="submission" date="2014-09" db="EMBL/GenBank/DDBJ databases">
        <authorList>
            <person name="Sharma Rahul"/>
            <person name="Thines Marco"/>
        </authorList>
    </citation>
    <scope>NUCLEOTIDE SEQUENCE [LARGE SCALE GENOMIC DNA]</scope>
</reference>
<accession>A0A0P1AKF5</accession>
<evidence type="ECO:0000313" key="2">
    <source>
        <dbReference type="EMBL" id="CEG41591.1"/>
    </source>
</evidence>
<evidence type="ECO:0000313" key="3">
    <source>
        <dbReference type="Proteomes" id="UP000054928"/>
    </source>
</evidence>